<dbReference type="RefSeq" id="WP_097277025.1">
    <property type="nucleotide sequence ID" value="NZ_OCNJ01000001.1"/>
</dbReference>
<organism evidence="2 3">
    <name type="scientific">Caenispirillum bisanense</name>
    <dbReference type="NCBI Taxonomy" id="414052"/>
    <lineage>
        <taxon>Bacteria</taxon>
        <taxon>Pseudomonadati</taxon>
        <taxon>Pseudomonadota</taxon>
        <taxon>Alphaproteobacteria</taxon>
        <taxon>Rhodospirillales</taxon>
        <taxon>Novispirillaceae</taxon>
        <taxon>Caenispirillum</taxon>
    </lineage>
</organism>
<sequence length="110" mass="11663">MADDRDSRAQTTPSPQSVAVALQWDPATDAAPKVVASGRGTVAEQILELAWANGVRVREDADLAQILAAIDLDMEIPVEAYAAVAEILLYVYRANGQEIPPQTTAGTFGP</sequence>
<proteinExistence type="inferred from homology"/>
<dbReference type="Pfam" id="PF01312">
    <property type="entry name" value="Bac_export_2"/>
    <property type="match status" value="1"/>
</dbReference>
<dbReference type="EMBL" id="OCNJ01000001">
    <property type="protein sequence ID" value="SOD89072.1"/>
    <property type="molecule type" value="Genomic_DNA"/>
</dbReference>
<keyword evidence="2" id="KW-0969">Cilium</keyword>
<dbReference type="GO" id="GO:0009306">
    <property type="term" value="P:protein secretion"/>
    <property type="evidence" value="ECO:0007669"/>
    <property type="project" value="InterPro"/>
</dbReference>
<gene>
    <name evidence="2" type="ORF">SAMN05421508_101104</name>
</gene>
<dbReference type="OrthoDB" id="5244399at2"/>
<dbReference type="PANTHER" id="PTHR30531:SF12">
    <property type="entry name" value="FLAGELLAR BIOSYNTHETIC PROTEIN FLHB"/>
    <property type="match status" value="1"/>
</dbReference>
<evidence type="ECO:0000256" key="1">
    <source>
        <dbReference type="ARBA" id="ARBA00010690"/>
    </source>
</evidence>
<name>A0A286G0U7_9PROT</name>
<evidence type="ECO:0000313" key="3">
    <source>
        <dbReference type="Proteomes" id="UP000219621"/>
    </source>
</evidence>
<protein>
    <submittedName>
        <fullName evidence="2">Flagellar biosynthesis protein</fullName>
    </submittedName>
</protein>
<dbReference type="InterPro" id="IPR029025">
    <property type="entry name" value="T3SS_substrate_exporter_C"/>
</dbReference>
<dbReference type="AlphaFoldDB" id="A0A286G0U7"/>
<dbReference type="InterPro" id="IPR006135">
    <property type="entry name" value="T3SS_substrate_exporter"/>
</dbReference>
<reference evidence="2 3" key="1">
    <citation type="submission" date="2017-09" db="EMBL/GenBank/DDBJ databases">
        <authorList>
            <person name="Ehlers B."/>
            <person name="Leendertz F.H."/>
        </authorList>
    </citation>
    <scope>NUCLEOTIDE SEQUENCE [LARGE SCALE GENOMIC DNA]</scope>
    <source>
        <strain evidence="2 3">USBA 140</strain>
    </source>
</reference>
<dbReference type="GO" id="GO:0005886">
    <property type="term" value="C:plasma membrane"/>
    <property type="evidence" value="ECO:0007669"/>
    <property type="project" value="TreeGrafter"/>
</dbReference>
<keyword evidence="2" id="KW-0282">Flagellum</keyword>
<dbReference type="Proteomes" id="UP000219621">
    <property type="component" value="Unassembled WGS sequence"/>
</dbReference>
<keyword evidence="3" id="KW-1185">Reference proteome</keyword>
<keyword evidence="2" id="KW-0966">Cell projection</keyword>
<dbReference type="SUPFAM" id="SSF160544">
    <property type="entry name" value="EscU C-terminal domain-like"/>
    <property type="match status" value="1"/>
</dbReference>
<dbReference type="PANTHER" id="PTHR30531">
    <property type="entry name" value="FLAGELLAR BIOSYNTHETIC PROTEIN FLHB"/>
    <property type="match status" value="1"/>
</dbReference>
<evidence type="ECO:0000313" key="2">
    <source>
        <dbReference type="EMBL" id="SOD89072.1"/>
    </source>
</evidence>
<accession>A0A286G0U7</accession>
<dbReference type="Gene3D" id="3.40.1690.10">
    <property type="entry name" value="secretion proteins EscU"/>
    <property type="match status" value="1"/>
</dbReference>
<comment type="similarity">
    <text evidence="1">Belongs to the type III secretion exporter family.</text>
</comment>